<dbReference type="Gene3D" id="2.40.128.640">
    <property type="match status" value="1"/>
</dbReference>
<dbReference type="AlphaFoldDB" id="A0AAE9L135"/>
<protein>
    <submittedName>
        <fullName evidence="3">Copper resistance protein NlpE N-terminal domain-containing protein</fullName>
    </submittedName>
</protein>
<dbReference type="PROSITE" id="PS51257">
    <property type="entry name" value="PROKAR_LIPOPROTEIN"/>
    <property type="match status" value="1"/>
</dbReference>
<feature type="region of interest" description="Disordered" evidence="1">
    <location>
        <begin position="27"/>
        <end position="72"/>
    </location>
</feature>
<evidence type="ECO:0000313" key="4">
    <source>
        <dbReference type="Proteomes" id="UP001056819"/>
    </source>
</evidence>
<accession>A0AAE9L135</accession>
<dbReference type="Proteomes" id="UP001056819">
    <property type="component" value="Chromosome"/>
</dbReference>
<sequence length="178" mass="19273">MLNIKKLLGISALAAVLAACGGGESAAPAPSVPEAASAAASQVLPNEQPESGSMASGHFEGDGHDHSHDKDHSAMNALDWAGKYVGQLPCGDCDHILATVELKQDGTYHYIADYQGGKQPLKVEKQGKFEWEDKGSIVELDLDNEEDLRFFVAEGHLQQLAKDQNQYQKDSHYNLKKQ</sequence>
<keyword evidence="2" id="KW-0732">Signal</keyword>
<organism evidence="3 4">
    <name type="scientific">Conchiformibius steedae DSM 2580</name>
    <dbReference type="NCBI Taxonomy" id="1121352"/>
    <lineage>
        <taxon>Bacteria</taxon>
        <taxon>Pseudomonadati</taxon>
        <taxon>Pseudomonadota</taxon>
        <taxon>Betaproteobacteria</taxon>
        <taxon>Neisseriales</taxon>
        <taxon>Neisseriaceae</taxon>
        <taxon>Conchiformibius</taxon>
    </lineage>
</organism>
<name>A0AAE9L135_9NEIS</name>
<feature type="compositionally biased region" description="Basic and acidic residues" evidence="1">
    <location>
        <begin position="59"/>
        <end position="72"/>
    </location>
</feature>
<feature type="compositionally biased region" description="Low complexity" evidence="1">
    <location>
        <begin position="27"/>
        <end position="41"/>
    </location>
</feature>
<evidence type="ECO:0000256" key="2">
    <source>
        <dbReference type="SAM" id="SignalP"/>
    </source>
</evidence>
<dbReference type="RefSeq" id="WP_051532121.1">
    <property type="nucleotide sequence ID" value="NZ_CP097501.1"/>
</dbReference>
<feature type="chain" id="PRO_5042274939" evidence="2">
    <location>
        <begin position="27"/>
        <end position="178"/>
    </location>
</feature>
<reference evidence="3" key="1">
    <citation type="submission" date="2022-05" db="EMBL/GenBank/DDBJ databases">
        <title>Alysiella filiformis genome sequencing.</title>
        <authorList>
            <person name="Viehboeck T."/>
        </authorList>
    </citation>
    <scope>NUCLEOTIDE SEQUENCE</scope>
    <source>
        <strain evidence="3">DSM 2580</strain>
    </source>
</reference>
<gene>
    <name evidence="3" type="ORF">LNQ82_04880</name>
</gene>
<dbReference type="InterPro" id="IPR007298">
    <property type="entry name" value="Cu-R_lipoprotein_NlpE"/>
</dbReference>
<dbReference type="Pfam" id="PF04170">
    <property type="entry name" value="NlpE"/>
    <property type="match status" value="1"/>
</dbReference>
<proteinExistence type="predicted"/>
<feature type="compositionally biased region" description="Polar residues" evidence="1">
    <location>
        <begin position="43"/>
        <end position="54"/>
    </location>
</feature>
<dbReference type="EMBL" id="CP097501">
    <property type="protein sequence ID" value="URD68485.1"/>
    <property type="molecule type" value="Genomic_DNA"/>
</dbReference>
<feature type="signal peptide" evidence="2">
    <location>
        <begin position="1"/>
        <end position="26"/>
    </location>
</feature>
<evidence type="ECO:0000256" key="1">
    <source>
        <dbReference type="SAM" id="MobiDB-lite"/>
    </source>
</evidence>
<evidence type="ECO:0000313" key="3">
    <source>
        <dbReference type="EMBL" id="URD68485.1"/>
    </source>
</evidence>